<keyword evidence="1" id="KW-0732">Signal</keyword>
<feature type="chain" id="PRO_5037736349" evidence="1">
    <location>
        <begin position="22"/>
        <end position="300"/>
    </location>
</feature>
<evidence type="ECO:0000313" key="4">
    <source>
        <dbReference type="Proteomes" id="UP000628448"/>
    </source>
</evidence>
<comment type="caution">
    <text evidence="3">The sequence shown here is derived from an EMBL/GenBank/DDBJ whole genome shotgun (WGS) entry which is preliminary data.</text>
</comment>
<feature type="domain" description="Outer membrane protein beta-barrel" evidence="2">
    <location>
        <begin position="157"/>
        <end position="268"/>
    </location>
</feature>
<reference evidence="3" key="1">
    <citation type="submission" date="2020-11" db="EMBL/GenBank/DDBJ databases">
        <title>Bacterial whole genome sequence for Panacibacter sp. DH6.</title>
        <authorList>
            <person name="Le V."/>
            <person name="Ko S."/>
            <person name="Ahn C.-Y."/>
            <person name="Oh H.-M."/>
        </authorList>
    </citation>
    <scope>NUCLEOTIDE SEQUENCE</scope>
    <source>
        <strain evidence="3">DH6</strain>
    </source>
</reference>
<evidence type="ECO:0000313" key="3">
    <source>
        <dbReference type="EMBL" id="MBG9375168.1"/>
    </source>
</evidence>
<dbReference type="EMBL" id="JADWYR010000001">
    <property type="protein sequence ID" value="MBG9375168.1"/>
    <property type="molecule type" value="Genomic_DNA"/>
</dbReference>
<organism evidence="3 4">
    <name type="scientific">Panacibacter microcysteis</name>
    <dbReference type="NCBI Taxonomy" id="2793269"/>
    <lineage>
        <taxon>Bacteria</taxon>
        <taxon>Pseudomonadati</taxon>
        <taxon>Bacteroidota</taxon>
        <taxon>Chitinophagia</taxon>
        <taxon>Chitinophagales</taxon>
        <taxon>Chitinophagaceae</taxon>
        <taxon>Panacibacter</taxon>
    </lineage>
</organism>
<sequence length="300" mass="33717">MKRVIYSAAFFLLTLPGFAQSDTARQNEPDTIKVGNFIIVKKNKSRATSTSSASDTIPVKKYSIDITIGDESNMGSTSYTSSWKRKNVSTNWLIFDLGFANWRDKTVYGSPEANAYLNAQGGADFTSGDLDLRNAKSSNVNIWLFMQKLNLVSHVVNLKYGIGIELYNYRYSTNISYKKSPDAYIYRDTISFSKNKLAVDYVTVPLMLNIDPTPNKRHGLSFSVGVSAGYRYASRSKQISDERGKQKVKGDFDLDPWRLAYIAEAGLGPIRIYGSYSTNPLHEQGLKQYPYAVGIRFSNW</sequence>
<evidence type="ECO:0000259" key="2">
    <source>
        <dbReference type="Pfam" id="PF13568"/>
    </source>
</evidence>
<dbReference type="Pfam" id="PF13568">
    <property type="entry name" value="OMP_b-brl_2"/>
    <property type="match status" value="1"/>
</dbReference>
<feature type="signal peptide" evidence="1">
    <location>
        <begin position="1"/>
        <end position="21"/>
    </location>
</feature>
<proteinExistence type="predicted"/>
<dbReference type="AlphaFoldDB" id="A0A931E157"/>
<keyword evidence="4" id="KW-1185">Reference proteome</keyword>
<accession>A0A931E157</accession>
<evidence type="ECO:0000256" key="1">
    <source>
        <dbReference type="SAM" id="SignalP"/>
    </source>
</evidence>
<dbReference type="InterPro" id="IPR025665">
    <property type="entry name" value="Beta-barrel_OMP_2"/>
</dbReference>
<name>A0A931E157_9BACT</name>
<dbReference type="Proteomes" id="UP000628448">
    <property type="component" value="Unassembled WGS sequence"/>
</dbReference>
<gene>
    <name evidence="3" type="ORF">I5907_02930</name>
</gene>
<dbReference type="RefSeq" id="WP_196989231.1">
    <property type="nucleotide sequence ID" value="NZ_JADWYR010000001.1"/>
</dbReference>
<protein>
    <submittedName>
        <fullName evidence="3">Outer membrane beta-barrel protein</fullName>
    </submittedName>
</protein>